<gene>
    <name evidence="1" type="ORF">Tci_474787</name>
</gene>
<protein>
    <submittedName>
        <fullName evidence="1">Uncharacterized protein</fullName>
    </submittedName>
</protein>
<name>A0A699I3V9_TANCI</name>
<organism evidence="1">
    <name type="scientific">Tanacetum cinerariifolium</name>
    <name type="common">Dalmatian daisy</name>
    <name type="synonym">Chrysanthemum cinerariifolium</name>
    <dbReference type="NCBI Taxonomy" id="118510"/>
    <lineage>
        <taxon>Eukaryota</taxon>
        <taxon>Viridiplantae</taxon>
        <taxon>Streptophyta</taxon>
        <taxon>Embryophyta</taxon>
        <taxon>Tracheophyta</taxon>
        <taxon>Spermatophyta</taxon>
        <taxon>Magnoliopsida</taxon>
        <taxon>eudicotyledons</taxon>
        <taxon>Gunneridae</taxon>
        <taxon>Pentapetalae</taxon>
        <taxon>asterids</taxon>
        <taxon>campanulids</taxon>
        <taxon>Asterales</taxon>
        <taxon>Asteraceae</taxon>
        <taxon>Asteroideae</taxon>
        <taxon>Anthemideae</taxon>
        <taxon>Anthemidinae</taxon>
        <taxon>Tanacetum</taxon>
    </lineage>
</organism>
<proteinExistence type="predicted"/>
<comment type="caution">
    <text evidence="1">The sequence shown here is derived from an EMBL/GenBank/DDBJ whole genome shotgun (WGS) entry which is preliminary data.</text>
</comment>
<dbReference type="AlphaFoldDB" id="A0A699I3V9"/>
<sequence length="172" mass="19209">WRHTVLEGFSGGRFGVDGVTIIDELVGGGERWCSDGVGGKSKQQILGVNGYTSSHTYGLDRSSSSLLDFFFLDLDIQCPPSLSLLYENTSVFLERECRHGFTRNGFFMISHGEYFSRTQCRVLYGRRGLAGSGLFTIAHGKYFRRTQLYSGLTDGANLLVQNLLWIDKMDLA</sequence>
<reference evidence="1" key="1">
    <citation type="journal article" date="2019" name="Sci. Rep.">
        <title>Draft genome of Tanacetum cinerariifolium, the natural source of mosquito coil.</title>
        <authorList>
            <person name="Yamashiro T."/>
            <person name="Shiraishi A."/>
            <person name="Satake H."/>
            <person name="Nakayama K."/>
        </authorList>
    </citation>
    <scope>NUCLEOTIDE SEQUENCE</scope>
</reference>
<feature type="non-terminal residue" evidence="1">
    <location>
        <position position="1"/>
    </location>
</feature>
<dbReference type="EMBL" id="BKCJ010233458">
    <property type="protein sequence ID" value="GEZ02814.1"/>
    <property type="molecule type" value="Genomic_DNA"/>
</dbReference>
<evidence type="ECO:0000313" key="1">
    <source>
        <dbReference type="EMBL" id="GEZ02814.1"/>
    </source>
</evidence>
<accession>A0A699I3V9</accession>